<proteinExistence type="inferred from homology"/>
<evidence type="ECO:0000256" key="1">
    <source>
        <dbReference type="ARBA" id="ARBA00002868"/>
    </source>
</evidence>
<evidence type="ECO:0000256" key="5">
    <source>
        <dbReference type="ARBA" id="ARBA00031841"/>
    </source>
</evidence>
<evidence type="ECO:0000256" key="4">
    <source>
        <dbReference type="ARBA" id="ARBA00022517"/>
    </source>
</evidence>
<comment type="similarity">
    <text evidence="2">Belongs to the DUF177 domain family.</text>
</comment>
<dbReference type="InterPro" id="IPR003772">
    <property type="entry name" value="YceD"/>
</dbReference>
<dbReference type="RefSeq" id="WP_377003053.1">
    <property type="nucleotide sequence ID" value="NZ_JBHSGG010000003.1"/>
</dbReference>
<evidence type="ECO:0000313" key="7">
    <source>
        <dbReference type="EMBL" id="MFC4727056.1"/>
    </source>
</evidence>
<dbReference type="Pfam" id="PF02620">
    <property type="entry name" value="YceD"/>
    <property type="match status" value="1"/>
</dbReference>
<keyword evidence="4" id="KW-0690">Ribosome biogenesis</keyword>
<accession>A0ABV9NGL5</accession>
<feature type="region of interest" description="Disordered" evidence="6">
    <location>
        <begin position="138"/>
        <end position="173"/>
    </location>
</feature>
<comment type="function">
    <text evidence="1">Plays a role in synthesis, processing and/or stability of 23S rRNA.</text>
</comment>
<reference evidence="8" key="1">
    <citation type="journal article" date="2019" name="Int. J. Syst. Evol. Microbiol.">
        <title>The Global Catalogue of Microorganisms (GCM) 10K type strain sequencing project: providing services to taxonomists for standard genome sequencing and annotation.</title>
        <authorList>
            <consortium name="The Broad Institute Genomics Platform"/>
            <consortium name="The Broad Institute Genome Sequencing Center for Infectious Disease"/>
            <person name="Wu L."/>
            <person name="Ma J."/>
        </authorList>
    </citation>
    <scope>NUCLEOTIDE SEQUENCE [LARGE SCALE GENOMIC DNA]</scope>
    <source>
        <strain evidence="8">CGMCC 1.13574</strain>
    </source>
</reference>
<name>A0ABV9NGL5_9GAMM</name>
<comment type="caution">
    <text evidence="7">The sequence shown here is derived from an EMBL/GenBank/DDBJ whole genome shotgun (WGS) entry which is preliminary data.</text>
</comment>
<dbReference type="PANTHER" id="PTHR38099">
    <property type="entry name" value="LARGE RIBOSOMAL RNA SUBUNIT ACCUMULATION PROTEIN YCED"/>
    <property type="match status" value="1"/>
</dbReference>
<dbReference type="EMBL" id="JBHSGG010000003">
    <property type="protein sequence ID" value="MFC4727056.1"/>
    <property type="molecule type" value="Genomic_DNA"/>
</dbReference>
<sequence length="173" mass="19184">MSASLPAVLDVWRMVAARRSFEGRLPLSAFGRLGESLTDAEGEVRYTLDFDRDALKIATLDLHIEADLPLECQRTLQRFLHPVRIDQRLGLIASESQEASLPGEYEPVLVGEDGAVNPLDLIEDELILAIPVVPVAPGTEPAEQEWPAPQQSENQEERPNPFAALSVLKERKH</sequence>
<dbReference type="InterPro" id="IPR039255">
    <property type="entry name" value="YceD_bac"/>
</dbReference>
<evidence type="ECO:0000256" key="3">
    <source>
        <dbReference type="ARBA" id="ARBA00015716"/>
    </source>
</evidence>
<keyword evidence="8" id="KW-1185">Reference proteome</keyword>
<evidence type="ECO:0000256" key="6">
    <source>
        <dbReference type="SAM" id="MobiDB-lite"/>
    </source>
</evidence>
<dbReference type="PANTHER" id="PTHR38099:SF1">
    <property type="entry name" value="LARGE RIBOSOMAL RNA SUBUNIT ACCUMULATION PROTEIN YCED"/>
    <property type="match status" value="1"/>
</dbReference>
<organism evidence="7 8">
    <name type="scientific">Coralloluteibacterium thermophilum</name>
    <dbReference type="NCBI Taxonomy" id="2707049"/>
    <lineage>
        <taxon>Bacteria</taxon>
        <taxon>Pseudomonadati</taxon>
        <taxon>Pseudomonadota</taxon>
        <taxon>Gammaproteobacteria</taxon>
        <taxon>Lysobacterales</taxon>
        <taxon>Lysobacteraceae</taxon>
        <taxon>Coralloluteibacterium</taxon>
    </lineage>
</organism>
<protein>
    <recommendedName>
        <fullName evidence="3">Large ribosomal RNA subunit accumulation protein YceD</fullName>
    </recommendedName>
    <alternativeName>
        <fullName evidence="5">23S rRNA accumulation protein YceD</fullName>
    </alternativeName>
</protein>
<evidence type="ECO:0000256" key="2">
    <source>
        <dbReference type="ARBA" id="ARBA00010740"/>
    </source>
</evidence>
<dbReference type="Proteomes" id="UP001595892">
    <property type="component" value="Unassembled WGS sequence"/>
</dbReference>
<evidence type="ECO:0000313" key="8">
    <source>
        <dbReference type="Proteomes" id="UP001595892"/>
    </source>
</evidence>
<gene>
    <name evidence="7" type="ORF">ACFO3Q_02590</name>
</gene>